<reference evidence="4 5" key="1">
    <citation type="journal article" date="2015" name="Genome Biol. Evol.">
        <title>Phylogenomic analyses indicate that early fungi evolved digesting cell walls of algal ancestors of land plants.</title>
        <authorList>
            <person name="Chang Y."/>
            <person name="Wang S."/>
            <person name="Sekimoto S."/>
            <person name="Aerts A.L."/>
            <person name="Choi C."/>
            <person name="Clum A."/>
            <person name="LaButti K.M."/>
            <person name="Lindquist E.A."/>
            <person name="Yee Ngan C."/>
            <person name="Ohm R.A."/>
            <person name="Salamov A.A."/>
            <person name="Grigoriev I.V."/>
            <person name="Spatafora J.W."/>
            <person name="Berbee M.L."/>
        </authorList>
    </citation>
    <scope>NUCLEOTIDE SEQUENCE [LARGE SCALE GENOMIC DNA]</scope>
    <source>
        <strain evidence="4 5">JEL478</strain>
    </source>
</reference>
<dbReference type="Proteomes" id="UP000070544">
    <property type="component" value="Unassembled WGS sequence"/>
</dbReference>
<dbReference type="PANTHER" id="PTHR48059">
    <property type="entry name" value="POLYGALACTURONASE INHIBITOR 1"/>
    <property type="match status" value="1"/>
</dbReference>
<feature type="chain" id="PRO_5007296333" description="L domain-like protein" evidence="3">
    <location>
        <begin position="28"/>
        <end position="326"/>
    </location>
</feature>
<keyword evidence="5" id="KW-1185">Reference proteome</keyword>
<dbReference type="SUPFAM" id="SSF52058">
    <property type="entry name" value="L domain-like"/>
    <property type="match status" value="1"/>
</dbReference>
<gene>
    <name evidence="4" type="ORF">M427DRAFT_153276</name>
</gene>
<dbReference type="InterPro" id="IPR032675">
    <property type="entry name" value="LRR_dom_sf"/>
</dbReference>
<protein>
    <recommendedName>
        <fullName evidence="6">L domain-like protein</fullName>
    </recommendedName>
</protein>
<evidence type="ECO:0000313" key="4">
    <source>
        <dbReference type="EMBL" id="KXS18537.1"/>
    </source>
</evidence>
<organism evidence="4 5">
    <name type="scientific">Gonapodya prolifera (strain JEL478)</name>
    <name type="common">Monoblepharis prolifera</name>
    <dbReference type="NCBI Taxonomy" id="1344416"/>
    <lineage>
        <taxon>Eukaryota</taxon>
        <taxon>Fungi</taxon>
        <taxon>Fungi incertae sedis</taxon>
        <taxon>Chytridiomycota</taxon>
        <taxon>Chytridiomycota incertae sedis</taxon>
        <taxon>Monoblepharidomycetes</taxon>
        <taxon>Monoblepharidales</taxon>
        <taxon>Gonapodyaceae</taxon>
        <taxon>Gonapodya</taxon>
    </lineage>
</organism>
<feature type="compositionally biased region" description="Low complexity" evidence="2">
    <location>
        <begin position="270"/>
        <end position="298"/>
    </location>
</feature>
<accession>A0A139AP54</accession>
<dbReference type="InterPro" id="IPR051848">
    <property type="entry name" value="PGIP"/>
</dbReference>
<evidence type="ECO:0008006" key="6">
    <source>
        <dbReference type="Google" id="ProtNLM"/>
    </source>
</evidence>
<evidence type="ECO:0000256" key="1">
    <source>
        <dbReference type="ARBA" id="ARBA00004196"/>
    </source>
</evidence>
<dbReference type="EMBL" id="KQ965742">
    <property type="protein sequence ID" value="KXS18537.1"/>
    <property type="molecule type" value="Genomic_DNA"/>
</dbReference>
<proteinExistence type="predicted"/>
<comment type="subcellular location">
    <subcellularLocation>
        <location evidence="1">Cell envelope</location>
    </subcellularLocation>
</comment>
<dbReference type="AlphaFoldDB" id="A0A139AP54"/>
<dbReference type="OrthoDB" id="676979at2759"/>
<sequence length="326" mass="34249">MKRKNSLIASVVSLMLLLALGGTNCLAQTCSASDPPTDCLNVDKYLVQMGFPSTNGCCCGGDAIDPGSGTVSTPINLISCDGKRVTTLSFTEPSTTPGSMPETFDLPELQRLILSNLSLSGAVPDISANKKLRQLILRNNKLTRFLYTNFSVNPDLANIIVSSNPISAPFPSSLLNVHYLYNLEIDNTDITGEFPDFSKNFNLVQLNTSCSGLTGNLDGRLPPSASTLAVTCFGQTSKVYYCNATTPQNRALSTVREPSIPAGTSAQCAGSPVSLSSTTVPSASGSPSVSASPNASGSKPGVSQKKAMAFNVLELFFIVFAALLLL</sequence>
<feature type="signal peptide" evidence="3">
    <location>
        <begin position="1"/>
        <end position="27"/>
    </location>
</feature>
<feature type="region of interest" description="Disordered" evidence="2">
    <location>
        <begin position="263"/>
        <end position="298"/>
    </location>
</feature>
<dbReference type="Gene3D" id="3.80.10.10">
    <property type="entry name" value="Ribonuclease Inhibitor"/>
    <property type="match status" value="1"/>
</dbReference>
<keyword evidence="3" id="KW-0732">Signal</keyword>
<evidence type="ECO:0000313" key="5">
    <source>
        <dbReference type="Proteomes" id="UP000070544"/>
    </source>
</evidence>
<evidence type="ECO:0000256" key="3">
    <source>
        <dbReference type="SAM" id="SignalP"/>
    </source>
</evidence>
<dbReference type="PANTHER" id="PTHR48059:SF30">
    <property type="entry name" value="OS06G0587000 PROTEIN"/>
    <property type="match status" value="1"/>
</dbReference>
<evidence type="ECO:0000256" key="2">
    <source>
        <dbReference type="SAM" id="MobiDB-lite"/>
    </source>
</evidence>
<dbReference type="STRING" id="1344416.A0A139AP54"/>
<name>A0A139AP54_GONPJ</name>